<dbReference type="Proteomes" id="UP001152607">
    <property type="component" value="Unassembled WGS sequence"/>
</dbReference>
<organism evidence="1 2">
    <name type="scientific">Periconia digitata</name>
    <dbReference type="NCBI Taxonomy" id="1303443"/>
    <lineage>
        <taxon>Eukaryota</taxon>
        <taxon>Fungi</taxon>
        <taxon>Dikarya</taxon>
        <taxon>Ascomycota</taxon>
        <taxon>Pezizomycotina</taxon>
        <taxon>Dothideomycetes</taxon>
        <taxon>Pleosporomycetidae</taxon>
        <taxon>Pleosporales</taxon>
        <taxon>Massarineae</taxon>
        <taxon>Periconiaceae</taxon>
        <taxon>Periconia</taxon>
    </lineage>
</organism>
<protein>
    <submittedName>
        <fullName evidence="1">Uncharacterized protein</fullName>
    </submittedName>
</protein>
<proteinExistence type="predicted"/>
<accession>A0A9W4U1R0</accession>
<keyword evidence="2" id="KW-1185">Reference proteome</keyword>
<gene>
    <name evidence="1" type="ORF">PDIGIT_LOCUS269</name>
</gene>
<evidence type="ECO:0000313" key="1">
    <source>
        <dbReference type="EMBL" id="CAI6232449.1"/>
    </source>
</evidence>
<evidence type="ECO:0000313" key="2">
    <source>
        <dbReference type="Proteomes" id="UP001152607"/>
    </source>
</evidence>
<dbReference type="EMBL" id="CAOQHR010000001">
    <property type="protein sequence ID" value="CAI6232449.1"/>
    <property type="molecule type" value="Genomic_DNA"/>
</dbReference>
<comment type="caution">
    <text evidence="1">The sequence shown here is derived from an EMBL/GenBank/DDBJ whole genome shotgun (WGS) entry which is preliminary data.</text>
</comment>
<name>A0A9W4U1R0_9PLEO</name>
<reference evidence="1" key="1">
    <citation type="submission" date="2023-01" db="EMBL/GenBank/DDBJ databases">
        <authorList>
            <person name="Van Ghelder C."/>
            <person name="Rancurel C."/>
        </authorList>
    </citation>
    <scope>NUCLEOTIDE SEQUENCE</scope>
    <source>
        <strain evidence="1">CNCM I-4278</strain>
    </source>
</reference>
<dbReference type="AlphaFoldDB" id="A0A9W4U1R0"/>
<sequence length="122" mass="13281">MDAGRHSESVVHSPLINRKRPARAINKAIAESTRYVSPTCRPFGPYELHGANRTCVIKPARKKSGEDGPRRAETGVGWALGAAVDQFRFLRGTCKPLPMLDADLELGISAHLAHLPHATCCK</sequence>